<dbReference type="SUPFAM" id="SSF48371">
    <property type="entry name" value="ARM repeat"/>
    <property type="match status" value="1"/>
</dbReference>
<dbReference type="InterPro" id="IPR009374">
    <property type="entry name" value="eIF3k"/>
</dbReference>
<dbReference type="GO" id="GO:0006446">
    <property type="term" value="P:regulation of translational initiation"/>
    <property type="evidence" value="ECO:0007669"/>
    <property type="project" value="InterPro"/>
</dbReference>
<comment type="subunit">
    <text evidence="1">Component of the eukaryotic translation initiation factor 3 (eIF-3) complex.</text>
</comment>
<dbReference type="GO" id="GO:0043022">
    <property type="term" value="F:ribosome binding"/>
    <property type="evidence" value="ECO:0007669"/>
    <property type="project" value="InterPro"/>
</dbReference>
<evidence type="ECO:0000259" key="2">
    <source>
        <dbReference type="Pfam" id="PF10075"/>
    </source>
</evidence>
<dbReference type="AlphaFoldDB" id="A0A2V0PMQ7"/>
<reference evidence="3 4" key="1">
    <citation type="journal article" date="2018" name="Sci. Rep.">
        <title>Raphidocelis subcapitata (=Pseudokirchneriella subcapitata) provides an insight into genome evolution and environmental adaptations in the Sphaeropleales.</title>
        <authorList>
            <person name="Suzuki S."/>
            <person name="Yamaguchi H."/>
            <person name="Nakajima N."/>
            <person name="Kawachi M."/>
        </authorList>
    </citation>
    <scope>NUCLEOTIDE SEQUENCE [LARGE SCALE GENOMIC DNA]</scope>
    <source>
        <strain evidence="3 4">NIES-35</strain>
    </source>
</reference>
<accession>A0A2V0PMQ7</accession>
<organism evidence="3 4">
    <name type="scientific">Raphidocelis subcapitata</name>
    <dbReference type="NCBI Taxonomy" id="307507"/>
    <lineage>
        <taxon>Eukaryota</taxon>
        <taxon>Viridiplantae</taxon>
        <taxon>Chlorophyta</taxon>
        <taxon>core chlorophytes</taxon>
        <taxon>Chlorophyceae</taxon>
        <taxon>CS clade</taxon>
        <taxon>Sphaeropleales</taxon>
        <taxon>Selenastraceae</taxon>
        <taxon>Raphidocelis</taxon>
    </lineage>
</organism>
<dbReference type="InterPro" id="IPR036390">
    <property type="entry name" value="WH_DNA-bd_sf"/>
</dbReference>
<dbReference type="Gene3D" id="1.10.10.10">
    <property type="entry name" value="Winged helix-like DNA-binding domain superfamily/Winged helix DNA-binding domain"/>
    <property type="match status" value="1"/>
</dbReference>
<dbReference type="PANTHER" id="PTHR13022">
    <property type="entry name" value="EUKARYOTIC TRANSLATION INITIATION FACTOR 3 SUBUNIT 11"/>
    <property type="match status" value="1"/>
</dbReference>
<dbReference type="GO" id="GO:0033290">
    <property type="term" value="C:eukaryotic 48S preinitiation complex"/>
    <property type="evidence" value="ECO:0007669"/>
    <property type="project" value="UniProtKB-UniRule"/>
</dbReference>
<dbReference type="Gene3D" id="1.25.40.250">
    <property type="entry name" value="ARM repeat, domain 1"/>
    <property type="match status" value="1"/>
</dbReference>
<keyword evidence="1" id="KW-0963">Cytoplasm</keyword>
<dbReference type="InterPro" id="IPR033464">
    <property type="entry name" value="CSN8_PSD8_EIF3K"/>
</dbReference>
<dbReference type="Pfam" id="PF10075">
    <property type="entry name" value="CSN8_PSD8_EIF3K"/>
    <property type="match status" value="1"/>
</dbReference>
<keyword evidence="4" id="KW-1185">Reference proteome</keyword>
<evidence type="ECO:0000313" key="4">
    <source>
        <dbReference type="Proteomes" id="UP000247498"/>
    </source>
</evidence>
<proteinExistence type="inferred from homology"/>
<name>A0A2V0PMQ7_9CHLO</name>
<dbReference type="GO" id="GO:0016282">
    <property type="term" value="C:eukaryotic 43S preinitiation complex"/>
    <property type="evidence" value="ECO:0007669"/>
    <property type="project" value="UniProtKB-UniRule"/>
</dbReference>
<keyword evidence="1 3" id="KW-0396">Initiation factor</keyword>
<dbReference type="GO" id="GO:0005852">
    <property type="term" value="C:eukaryotic translation initiation factor 3 complex"/>
    <property type="evidence" value="ECO:0007669"/>
    <property type="project" value="UniProtKB-UniRule"/>
</dbReference>
<sequence>MQVKGADRYRPDMLPALEKAVDEQAAGAKPFSLDVSLAVLRLYALQPSVARPETVARILLRALAQLPAADYRTCAYLVPERMQADEPLSSIVLLASHLESGRLADFWALAHGSRDMLAMVPGFMDEARRFVAHTLAITFARLPKRQLGDALRLEGRELDAYVAERVQRDGWTLAAGDAVVLPRNEHNTPSVRRAAEVVALDAVLPALMAA</sequence>
<keyword evidence="1" id="KW-0648">Protein biosynthesis</keyword>
<evidence type="ECO:0000256" key="1">
    <source>
        <dbReference type="HAMAP-Rule" id="MF_03010"/>
    </source>
</evidence>
<protein>
    <recommendedName>
        <fullName evidence="1">Eukaryotic translation initiation factor 3 subunit K</fullName>
        <shortName evidence="1">eIF3k</shortName>
    </recommendedName>
    <alternativeName>
        <fullName evidence="1">eIF-3 p25</fullName>
    </alternativeName>
</protein>
<dbReference type="EMBL" id="BDRX01000148">
    <property type="protein sequence ID" value="GBF99180.1"/>
    <property type="molecule type" value="Genomic_DNA"/>
</dbReference>
<comment type="subcellular location">
    <subcellularLocation>
        <location evidence="1">Cytoplasm</location>
    </subcellularLocation>
</comment>
<feature type="domain" description="CSN8/PSMD8/EIF3K" evidence="2">
    <location>
        <begin position="52"/>
        <end position="187"/>
    </location>
</feature>
<dbReference type="InParanoid" id="A0A2V0PMQ7"/>
<dbReference type="STRING" id="307507.A0A2V0PMQ7"/>
<dbReference type="FunCoup" id="A0A2V0PMQ7">
    <property type="interactions" value="2064"/>
</dbReference>
<dbReference type="InterPro" id="IPR036388">
    <property type="entry name" value="WH-like_DNA-bd_sf"/>
</dbReference>
<dbReference type="PANTHER" id="PTHR13022:SF0">
    <property type="entry name" value="EUKARYOTIC TRANSLATION INITIATION FACTOR 3 SUBUNIT K"/>
    <property type="match status" value="1"/>
</dbReference>
<comment type="caution">
    <text evidence="3">The sequence shown here is derived from an EMBL/GenBank/DDBJ whole genome shotgun (WGS) entry which is preliminary data.</text>
</comment>
<dbReference type="InterPro" id="IPR016024">
    <property type="entry name" value="ARM-type_fold"/>
</dbReference>
<dbReference type="OrthoDB" id="337745at2759"/>
<dbReference type="GO" id="GO:0003723">
    <property type="term" value="F:RNA binding"/>
    <property type="evidence" value="ECO:0007669"/>
    <property type="project" value="UniProtKB-UniRule"/>
</dbReference>
<comment type="function">
    <text evidence="1">Component of the eukaryotic translation initiation factor 3 (eIF-3) complex, which is involved in protein synthesis of a specialized repertoire of mRNAs and, together with other initiation factors, stimulates binding of mRNA and methionyl-tRNAi to the 40S ribosome. The eIF-3 complex specifically targets and initiates translation of a subset of mRNAs involved in cell proliferation.</text>
</comment>
<dbReference type="GO" id="GO:0003743">
    <property type="term" value="F:translation initiation factor activity"/>
    <property type="evidence" value="ECO:0007669"/>
    <property type="project" value="UniProtKB-UniRule"/>
</dbReference>
<gene>
    <name evidence="3" type="ORF">Rsub_11625</name>
</gene>
<dbReference type="Proteomes" id="UP000247498">
    <property type="component" value="Unassembled WGS sequence"/>
</dbReference>
<dbReference type="InterPro" id="IPR016020">
    <property type="entry name" value="Transl_init_fac_sub12_N_euk"/>
</dbReference>
<comment type="similarity">
    <text evidence="1">Belongs to the eIF-3 subunit K family.</text>
</comment>
<dbReference type="SUPFAM" id="SSF46785">
    <property type="entry name" value="Winged helix' DNA-binding domain"/>
    <property type="match status" value="1"/>
</dbReference>
<dbReference type="GO" id="GO:0001732">
    <property type="term" value="P:formation of cytoplasmic translation initiation complex"/>
    <property type="evidence" value="ECO:0007669"/>
    <property type="project" value="UniProtKB-UniRule"/>
</dbReference>
<evidence type="ECO:0000313" key="3">
    <source>
        <dbReference type="EMBL" id="GBF99180.1"/>
    </source>
</evidence>
<dbReference type="HAMAP" id="MF_03010">
    <property type="entry name" value="eIF3k"/>
    <property type="match status" value="1"/>
</dbReference>